<dbReference type="InterPro" id="IPR001920">
    <property type="entry name" value="Asp/Glu_race"/>
</dbReference>
<dbReference type="NCBIfam" id="TIGR00035">
    <property type="entry name" value="asp_race"/>
    <property type="match status" value="1"/>
</dbReference>
<dbReference type="InterPro" id="IPR018187">
    <property type="entry name" value="Asp/Glu_racemase_AS_1"/>
</dbReference>
<keyword evidence="2" id="KW-0413">Isomerase</keyword>
<evidence type="ECO:0000313" key="3">
    <source>
        <dbReference type="EMBL" id="HBP31457.1"/>
    </source>
</evidence>
<gene>
    <name evidence="3" type="ORF">DD666_18860</name>
</gene>
<comment type="similarity">
    <text evidence="1">Belongs to the aspartate/glutamate racemases family.</text>
</comment>
<dbReference type="SUPFAM" id="SSF53681">
    <property type="entry name" value="Aspartate/glutamate racemase"/>
    <property type="match status" value="2"/>
</dbReference>
<dbReference type="GO" id="GO:0047661">
    <property type="term" value="F:amino-acid racemase activity"/>
    <property type="evidence" value="ECO:0007669"/>
    <property type="project" value="InterPro"/>
</dbReference>
<evidence type="ECO:0000256" key="1">
    <source>
        <dbReference type="ARBA" id="ARBA00007847"/>
    </source>
</evidence>
<dbReference type="Pfam" id="PF01177">
    <property type="entry name" value="Asp_Glu_race"/>
    <property type="match status" value="1"/>
</dbReference>
<dbReference type="Proteomes" id="UP000264036">
    <property type="component" value="Unassembled WGS sequence"/>
</dbReference>
<sequence>MSLPHTNTFSSSLTAAPPVWPVLGVLGGMGPLAGATFAARLVQLTPVTADQAHIPVLLRNDPRIPDRSAAQLAGGPSPLPAMREGMQDLQRWGAQYIAIPCNTAHLWFEQLRDSVQVPVLHIVESVIQDLQRNGIFEGPVGIMGTPATMQLGLYQDALRAAGYEPFTGNDNSIRDWSVQAIAAVKSNQNEQAFAPAAAAVNRLAQMGARAVILGCTELPLAIPPSRRDAFPVVISDSIDALARAVLETFSHQTFSHHAHASDGADLSAAAAAKPE</sequence>
<dbReference type="Gene3D" id="3.40.50.1860">
    <property type="match status" value="2"/>
</dbReference>
<dbReference type="InterPro" id="IPR015942">
    <property type="entry name" value="Asp/Glu/hydantoin_racemase"/>
</dbReference>
<organism evidence="3 4">
    <name type="scientific">Advenella kashmirensis</name>
    <dbReference type="NCBI Taxonomy" id="310575"/>
    <lineage>
        <taxon>Bacteria</taxon>
        <taxon>Pseudomonadati</taxon>
        <taxon>Pseudomonadota</taxon>
        <taxon>Betaproteobacteria</taxon>
        <taxon>Burkholderiales</taxon>
        <taxon>Alcaligenaceae</taxon>
    </lineage>
</organism>
<protein>
    <submittedName>
        <fullName evidence="3">Aspartate/glutamate racemase family protein</fullName>
    </submittedName>
</protein>
<dbReference type="PANTHER" id="PTHR21198">
    <property type="entry name" value="GLUTAMATE RACEMASE"/>
    <property type="match status" value="1"/>
</dbReference>
<dbReference type="InterPro" id="IPR004380">
    <property type="entry name" value="Asp_race"/>
</dbReference>
<name>A0A356LKE0_9BURK</name>
<evidence type="ECO:0000313" key="4">
    <source>
        <dbReference type="Proteomes" id="UP000264036"/>
    </source>
</evidence>
<dbReference type="AlphaFoldDB" id="A0A356LKE0"/>
<proteinExistence type="inferred from homology"/>
<reference evidence="3 4" key="1">
    <citation type="journal article" date="2018" name="Nat. Biotechnol.">
        <title>A standardized bacterial taxonomy based on genome phylogeny substantially revises the tree of life.</title>
        <authorList>
            <person name="Parks D.H."/>
            <person name="Chuvochina M."/>
            <person name="Waite D.W."/>
            <person name="Rinke C."/>
            <person name="Skarshewski A."/>
            <person name="Chaumeil P.A."/>
            <person name="Hugenholtz P."/>
        </authorList>
    </citation>
    <scope>NUCLEOTIDE SEQUENCE [LARGE SCALE GENOMIC DNA]</scope>
    <source>
        <strain evidence="3">UBA10707</strain>
    </source>
</reference>
<dbReference type="PROSITE" id="PS00923">
    <property type="entry name" value="ASP_GLU_RACEMASE_1"/>
    <property type="match status" value="1"/>
</dbReference>
<evidence type="ECO:0000256" key="2">
    <source>
        <dbReference type="ARBA" id="ARBA00023235"/>
    </source>
</evidence>
<accession>A0A356LKE0</accession>
<dbReference type="EMBL" id="DOEK01000039">
    <property type="protein sequence ID" value="HBP31457.1"/>
    <property type="molecule type" value="Genomic_DNA"/>
</dbReference>
<comment type="caution">
    <text evidence="3">The sequence shown here is derived from an EMBL/GenBank/DDBJ whole genome shotgun (WGS) entry which is preliminary data.</text>
</comment>
<dbReference type="PANTHER" id="PTHR21198:SF7">
    <property type="entry name" value="ASPARTATE-GLUTAMATE RACEMASE FAMILY"/>
    <property type="match status" value="1"/>
</dbReference>